<dbReference type="PROSITE" id="PS50889">
    <property type="entry name" value="S4"/>
    <property type="match status" value="1"/>
</dbReference>
<dbReference type="InterPro" id="IPR006224">
    <property type="entry name" value="PsdUridine_synth_RluA-like_CS"/>
</dbReference>
<dbReference type="CDD" id="cd00165">
    <property type="entry name" value="S4"/>
    <property type="match status" value="1"/>
</dbReference>
<name>A0ABS1HH94_9BACT</name>
<evidence type="ECO:0000313" key="7">
    <source>
        <dbReference type="Proteomes" id="UP000605676"/>
    </source>
</evidence>
<dbReference type="InterPro" id="IPR050188">
    <property type="entry name" value="RluA_PseudoU_synthase"/>
</dbReference>
<dbReference type="CDD" id="cd02869">
    <property type="entry name" value="PseudoU_synth_RluA_like"/>
    <property type="match status" value="1"/>
</dbReference>
<evidence type="ECO:0000313" key="6">
    <source>
        <dbReference type="EMBL" id="MBK3516961.1"/>
    </source>
</evidence>
<dbReference type="Proteomes" id="UP000605676">
    <property type="component" value="Unassembled WGS sequence"/>
</dbReference>
<gene>
    <name evidence="6" type="ORF">JIV24_06375</name>
</gene>
<dbReference type="SMART" id="SM00363">
    <property type="entry name" value="S4"/>
    <property type="match status" value="1"/>
</dbReference>
<comment type="function">
    <text evidence="4">Responsible for synthesis of pseudouridine from uracil.</text>
</comment>
<dbReference type="Gene3D" id="3.10.290.10">
    <property type="entry name" value="RNA-binding S4 domain"/>
    <property type="match status" value="1"/>
</dbReference>
<dbReference type="Pfam" id="PF00849">
    <property type="entry name" value="PseudoU_synth_2"/>
    <property type="match status" value="1"/>
</dbReference>
<dbReference type="PANTHER" id="PTHR21600">
    <property type="entry name" value="MITOCHONDRIAL RNA PSEUDOURIDINE SYNTHASE"/>
    <property type="match status" value="1"/>
</dbReference>
<evidence type="ECO:0000256" key="1">
    <source>
        <dbReference type="ARBA" id="ARBA00010876"/>
    </source>
</evidence>
<evidence type="ECO:0000256" key="2">
    <source>
        <dbReference type="ARBA" id="ARBA00023235"/>
    </source>
</evidence>
<dbReference type="InterPro" id="IPR020103">
    <property type="entry name" value="PsdUridine_synth_cat_dom_sf"/>
</dbReference>
<dbReference type="SUPFAM" id="SSF55174">
    <property type="entry name" value="Alpha-L RNA-binding motif"/>
    <property type="match status" value="1"/>
</dbReference>
<dbReference type="PROSITE" id="PS01129">
    <property type="entry name" value="PSI_RLU"/>
    <property type="match status" value="1"/>
</dbReference>
<evidence type="ECO:0000256" key="4">
    <source>
        <dbReference type="RuleBase" id="RU362028"/>
    </source>
</evidence>
<keyword evidence="7" id="KW-1185">Reference proteome</keyword>
<comment type="similarity">
    <text evidence="1 4">Belongs to the pseudouridine synthase RluA family.</text>
</comment>
<dbReference type="InterPro" id="IPR002942">
    <property type="entry name" value="S4_RNA-bd"/>
</dbReference>
<dbReference type="InterPro" id="IPR006225">
    <property type="entry name" value="PsdUridine_synth_RluC/D"/>
</dbReference>
<evidence type="ECO:0000259" key="5">
    <source>
        <dbReference type="SMART" id="SM00363"/>
    </source>
</evidence>
<keyword evidence="3" id="KW-0694">RNA-binding</keyword>
<dbReference type="InterPro" id="IPR036986">
    <property type="entry name" value="S4_RNA-bd_sf"/>
</dbReference>
<dbReference type="SUPFAM" id="SSF55120">
    <property type="entry name" value="Pseudouridine synthase"/>
    <property type="match status" value="1"/>
</dbReference>
<protein>
    <recommendedName>
        <fullName evidence="4">Pseudouridine synthase</fullName>
        <ecNumber evidence="4">5.4.99.-</ecNumber>
    </recommendedName>
</protein>
<evidence type="ECO:0000256" key="3">
    <source>
        <dbReference type="PROSITE-ProRule" id="PRU00182"/>
    </source>
</evidence>
<dbReference type="InterPro" id="IPR006145">
    <property type="entry name" value="PsdUridine_synth_RsuA/RluA"/>
</dbReference>
<sequence length="350" mass="40231">MSEHIQEEEFEELEESNELYEHYRFETDPGQKPLRIDKFLVNRIENASRNKIQDAAAAGNIRVNDKPVKSNYKIKASEIITIVMSYPKRELEIIAQDIPLDIPYEDDELIIINKKPGMVVHPGHGNYTGTMVNALAWHLKDLPLFNSEDPRPGLVHRIDKDTSGLLVVAKTEQAKNFLARQFFEKTSQRTYVAIVWGQPKEDEGTIIGNVGRSLQDRKQMAVFPDGDRGKHAVTHYKVLERLGYVTLVECKLETGRTHQIRAHMKHIGHPLFNDERYGGHQILKGTTFTKYKQFVQNCFKILPRQALHAKTLGFVHPTSKENISFNTEIPDDMMQAIEKWRGYIAGREND</sequence>
<dbReference type="RefSeq" id="WP_200464188.1">
    <property type="nucleotide sequence ID" value="NZ_JAENRR010000010.1"/>
</dbReference>
<feature type="domain" description="RNA-binding S4" evidence="5">
    <location>
        <begin position="34"/>
        <end position="99"/>
    </location>
</feature>
<dbReference type="EC" id="5.4.99.-" evidence="4"/>
<dbReference type="Pfam" id="PF01479">
    <property type="entry name" value="S4"/>
    <property type="match status" value="1"/>
</dbReference>
<reference evidence="6 7" key="1">
    <citation type="submission" date="2021-01" db="EMBL/GenBank/DDBJ databases">
        <title>Carboxyliciviraga sp.nov., isolated from coastal sediments.</title>
        <authorList>
            <person name="Lu D."/>
            <person name="Zhang T."/>
        </authorList>
    </citation>
    <scope>NUCLEOTIDE SEQUENCE [LARGE SCALE GENOMIC DNA]</scope>
    <source>
        <strain evidence="6 7">N1Y132</strain>
    </source>
</reference>
<accession>A0ABS1HH94</accession>
<dbReference type="EMBL" id="JAENRR010000010">
    <property type="protein sequence ID" value="MBK3516961.1"/>
    <property type="molecule type" value="Genomic_DNA"/>
</dbReference>
<keyword evidence="2 4" id="KW-0413">Isomerase</keyword>
<dbReference type="PANTHER" id="PTHR21600:SF44">
    <property type="entry name" value="RIBOSOMAL LARGE SUBUNIT PSEUDOURIDINE SYNTHASE D"/>
    <property type="match status" value="1"/>
</dbReference>
<comment type="catalytic activity">
    <reaction evidence="4">
        <text>a uridine in RNA = a pseudouridine in RNA</text>
        <dbReference type="Rhea" id="RHEA:48348"/>
        <dbReference type="Rhea" id="RHEA-COMP:12068"/>
        <dbReference type="Rhea" id="RHEA-COMP:12069"/>
        <dbReference type="ChEBI" id="CHEBI:65314"/>
        <dbReference type="ChEBI" id="CHEBI:65315"/>
    </reaction>
</comment>
<comment type="caution">
    <text evidence="6">The sequence shown here is derived from an EMBL/GenBank/DDBJ whole genome shotgun (WGS) entry which is preliminary data.</text>
</comment>
<proteinExistence type="inferred from homology"/>
<dbReference type="Gene3D" id="3.30.2350.10">
    <property type="entry name" value="Pseudouridine synthase"/>
    <property type="match status" value="1"/>
</dbReference>
<organism evidence="6 7">
    <name type="scientific">Carboxylicivirga marina</name>
    <dbReference type="NCBI Taxonomy" id="2800988"/>
    <lineage>
        <taxon>Bacteria</taxon>
        <taxon>Pseudomonadati</taxon>
        <taxon>Bacteroidota</taxon>
        <taxon>Bacteroidia</taxon>
        <taxon>Marinilabiliales</taxon>
        <taxon>Marinilabiliaceae</taxon>
        <taxon>Carboxylicivirga</taxon>
    </lineage>
</organism>
<dbReference type="NCBIfam" id="TIGR00005">
    <property type="entry name" value="rluA_subfam"/>
    <property type="match status" value="1"/>
</dbReference>